<name>A0A172WCZ4_BUCSC</name>
<dbReference type="OrthoDB" id="9812769at2"/>
<dbReference type="EMBL" id="CP011299">
    <property type="protein sequence ID" value="ANF16834.1"/>
    <property type="molecule type" value="Genomic_DNA"/>
</dbReference>
<keyword evidence="11 12" id="KW-0066">ATP synthesis</keyword>
<evidence type="ECO:0000256" key="9">
    <source>
        <dbReference type="ARBA" id="ARBA00023136"/>
    </source>
</evidence>
<dbReference type="FunFam" id="1.10.287.80:FF:000005">
    <property type="entry name" value="ATP synthase gamma chain"/>
    <property type="match status" value="1"/>
</dbReference>
<sequence length="290" mass="33850">MSEKKEIKNKINCISNTKKITKAMEMVSIAKMKKSEIKMKSRKPYLDIIKTIISHILYNHIKYRHLYLNNRKTKKIGIIVISTDRGLCGSLNISLFKKIIQLISIYKNKNVMSSLFILGSKGVSYFKSSIYDITYYEKIITKNYTFFDCLNFIHSSLEYYNTQKIDKLFLSYNQFKNTLVYIPVIMQLLPLSKKIFKGNKNSHWDYIYESNSGILLDTLLNDYIESQIYQSILENCTCEQASRMISMKQATDNSEDLIKKLRILYNKARQDNITQELTEIISGANAVSLY</sequence>
<keyword evidence="5 12" id="KW-0813">Transport</keyword>
<evidence type="ECO:0000256" key="1">
    <source>
        <dbReference type="ARBA" id="ARBA00003456"/>
    </source>
</evidence>
<protein>
    <recommendedName>
        <fullName evidence="12">ATP synthase gamma chain</fullName>
    </recommendedName>
    <alternativeName>
        <fullName evidence="12">ATP synthase F1 sector gamma subunit</fullName>
    </alternativeName>
    <alternativeName>
        <fullName evidence="12">F-ATPase gamma subunit</fullName>
    </alternativeName>
</protein>
<evidence type="ECO:0000256" key="10">
    <source>
        <dbReference type="ARBA" id="ARBA00023196"/>
    </source>
</evidence>
<evidence type="ECO:0000256" key="8">
    <source>
        <dbReference type="ARBA" id="ARBA00023065"/>
    </source>
</evidence>
<accession>A0A172WCZ4</accession>
<keyword evidence="9 12" id="KW-0472">Membrane</keyword>
<dbReference type="CDD" id="cd12151">
    <property type="entry name" value="F1-ATPase_gamma"/>
    <property type="match status" value="1"/>
</dbReference>
<dbReference type="RefSeq" id="WP_075473720.1">
    <property type="nucleotide sequence ID" value="NZ_CP011299.1"/>
</dbReference>
<dbReference type="Gene3D" id="1.10.287.80">
    <property type="entry name" value="ATP synthase, gamma subunit, helix hairpin domain"/>
    <property type="match status" value="2"/>
</dbReference>
<keyword evidence="14" id="KW-1185">Reference proteome</keyword>
<dbReference type="InterPro" id="IPR000131">
    <property type="entry name" value="ATP_synth_F1_gsu"/>
</dbReference>
<keyword evidence="10 12" id="KW-0139">CF(1)</keyword>
<dbReference type="InterPro" id="IPR023632">
    <property type="entry name" value="ATP_synth_F1_gsu_CS"/>
</dbReference>
<dbReference type="PANTHER" id="PTHR11693">
    <property type="entry name" value="ATP SYNTHASE GAMMA CHAIN"/>
    <property type="match status" value="1"/>
</dbReference>
<evidence type="ECO:0000256" key="6">
    <source>
        <dbReference type="ARBA" id="ARBA00022475"/>
    </source>
</evidence>
<dbReference type="AlphaFoldDB" id="A0A172WCZ4"/>
<organism evidence="13 14">
    <name type="scientific">Buchnera aphidicola subsp. Schlechtendalia chinensis</name>
    <dbReference type="NCBI Taxonomy" id="118110"/>
    <lineage>
        <taxon>Bacteria</taxon>
        <taxon>Pseudomonadati</taxon>
        <taxon>Pseudomonadota</taxon>
        <taxon>Gammaproteobacteria</taxon>
        <taxon>Enterobacterales</taxon>
        <taxon>Erwiniaceae</taxon>
        <taxon>Buchnera</taxon>
    </lineage>
</organism>
<keyword evidence="13" id="KW-0378">Hydrolase</keyword>
<dbReference type="SUPFAM" id="SSF52943">
    <property type="entry name" value="ATP synthase (F1-ATPase), gamma subunit"/>
    <property type="match status" value="1"/>
</dbReference>
<dbReference type="Proteomes" id="UP000077654">
    <property type="component" value="Chromosome"/>
</dbReference>
<dbReference type="HAMAP" id="MF_00815">
    <property type="entry name" value="ATP_synth_gamma_bact"/>
    <property type="match status" value="1"/>
</dbReference>
<comment type="subunit">
    <text evidence="4 12">F-type ATPases have 2 components, CF(1) - the catalytic core - and CF(0) - the membrane proton channel. CF(1) has five subunits: alpha(3), beta(3), gamma(1), delta(1), epsilon(1). CF(0) has three main subunits: a, b and c.</text>
</comment>
<evidence type="ECO:0000256" key="5">
    <source>
        <dbReference type="ARBA" id="ARBA00022448"/>
    </source>
</evidence>
<dbReference type="Pfam" id="PF00231">
    <property type="entry name" value="ATP-synt"/>
    <property type="match status" value="1"/>
</dbReference>
<dbReference type="PATRIC" id="fig|118110.3.peg.8"/>
<dbReference type="PRINTS" id="PR00126">
    <property type="entry name" value="ATPASEGAMMA"/>
</dbReference>
<comment type="subcellular location">
    <subcellularLocation>
        <location evidence="12">Cell membrane</location>
        <topology evidence="12">Peripheral membrane protein</topology>
    </subcellularLocation>
    <subcellularLocation>
        <location evidence="2">Membrane</location>
        <topology evidence="2">Peripheral membrane protein</topology>
    </subcellularLocation>
</comment>
<comment type="function">
    <text evidence="1 12">Produces ATP from ADP in the presence of a proton gradient across the membrane. The gamma chain is believed to be important in regulating ATPase activity and the flow of protons through the CF(0) complex.</text>
</comment>
<evidence type="ECO:0000256" key="7">
    <source>
        <dbReference type="ARBA" id="ARBA00022781"/>
    </source>
</evidence>
<dbReference type="Gene3D" id="3.40.1380.10">
    <property type="match status" value="1"/>
</dbReference>
<dbReference type="GO" id="GO:0005524">
    <property type="term" value="F:ATP binding"/>
    <property type="evidence" value="ECO:0007669"/>
    <property type="project" value="UniProtKB-UniRule"/>
</dbReference>
<comment type="similarity">
    <text evidence="3 12">Belongs to the ATPase gamma chain family.</text>
</comment>
<gene>
    <name evidence="12" type="primary">atpG</name>
    <name evidence="13" type="ORF">XW81_00040</name>
</gene>
<reference evidence="13 14" key="1">
    <citation type="submission" date="2015-04" db="EMBL/GenBank/DDBJ databases">
        <title>Buchnera aphidicola assembly.</title>
        <authorList>
            <person name="Zhang Y."/>
        </authorList>
    </citation>
    <scope>NUCLEOTIDE SEQUENCE [LARGE SCALE GENOMIC DNA]</scope>
    <source>
        <strain evidence="13 14">SC</strain>
    </source>
</reference>
<keyword evidence="6 12" id="KW-1003">Cell membrane</keyword>
<dbReference type="PANTHER" id="PTHR11693:SF22">
    <property type="entry name" value="ATP SYNTHASE SUBUNIT GAMMA, MITOCHONDRIAL"/>
    <property type="match status" value="1"/>
</dbReference>
<dbReference type="GO" id="GO:0045259">
    <property type="term" value="C:proton-transporting ATP synthase complex"/>
    <property type="evidence" value="ECO:0007669"/>
    <property type="project" value="UniProtKB-KW"/>
</dbReference>
<evidence type="ECO:0000256" key="2">
    <source>
        <dbReference type="ARBA" id="ARBA00004170"/>
    </source>
</evidence>
<keyword evidence="7 12" id="KW-0375">Hydrogen ion transport</keyword>
<dbReference type="GO" id="GO:0046933">
    <property type="term" value="F:proton-transporting ATP synthase activity, rotational mechanism"/>
    <property type="evidence" value="ECO:0007669"/>
    <property type="project" value="UniProtKB-UniRule"/>
</dbReference>
<dbReference type="NCBIfam" id="TIGR01146">
    <property type="entry name" value="ATPsyn_F1gamma"/>
    <property type="match status" value="1"/>
</dbReference>
<dbReference type="GO" id="GO:0042777">
    <property type="term" value="P:proton motive force-driven plasma membrane ATP synthesis"/>
    <property type="evidence" value="ECO:0007669"/>
    <property type="project" value="UniProtKB-UniRule"/>
</dbReference>
<dbReference type="GO" id="GO:0016787">
    <property type="term" value="F:hydrolase activity"/>
    <property type="evidence" value="ECO:0007669"/>
    <property type="project" value="UniProtKB-KW"/>
</dbReference>
<dbReference type="PROSITE" id="PS00153">
    <property type="entry name" value="ATPASE_GAMMA"/>
    <property type="match status" value="1"/>
</dbReference>
<evidence type="ECO:0000256" key="4">
    <source>
        <dbReference type="ARBA" id="ARBA00011648"/>
    </source>
</evidence>
<evidence type="ECO:0000313" key="13">
    <source>
        <dbReference type="EMBL" id="ANF16834.1"/>
    </source>
</evidence>
<proteinExistence type="inferred from homology"/>
<evidence type="ECO:0000313" key="14">
    <source>
        <dbReference type="Proteomes" id="UP000077654"/>
    </source>
</evidence>
<dbReference type="GO" id="GO:0005886">
    <property type="term" value="C:plasma membrane"/>
    <property type="evidence" value="ECO:0007669"/>
    <property type="project" value="UniProtKB-SubCell"/>
</dbReference>
<evidence type="ECO:0000256" key="11">
    <source>
        <dbReference type="ARBA" id="ARBA00023310"/>
    </source>
</evidence>
<keyword evidence="8 12" id="KW-0406">Ion transport</keyword>
<dbReference type="InterPro" id="IPR035968">
    <property type="entry name" value="ATP_synth_F1_ATPase_gsu"/>
</dbReference>
<evidence type="ECO:0000256" key="3">
    <source>
        <dbReference type="ARBA" id="ARBA00007681"/>
    </source>
</evidence>
<evidence type="ECO:0000256" key="12">
    <source>
        <dbReference type="HAMAP-Rule" id="MF_00815"/>
    </source>
</evidence>